<evidence type="ECO:0000313" key="1">
    <source>
        <dbReference type="EMBL" id="KAG5575813.1"/>
    </source>
</evidence>
<dbReference type="EMBL" id="JACXVP010000011">
    <property type="protein sequence ID" value="KAG5575813.1"/>
    <property type="molecule type" value="Genomic_DNA"/>
</dbReference>
<protein>
    <submittedName>
        <fullName evidence="1">Uncharacterized protein</fullName>
    </submittedName>
</protein>
<reference evidence="1 2" key="1">
    <citation type="submission" date="2020-09" db="EMBL/GenBank/DDBJ databases">
        <title>De no assembly of potato wild relative species, Solanum commersonii.</title>
        <authorList>
            <person name="Cho K."/>
        </authorList>
    </citation>
    <scope>NUCLEOTIDE SEQUENCE [LARGE SCALE GENOMIC DNA]</scope>
    <source>
        <strain evidence="1">LZ3.2</strain>
        <tissue evidence="1">Leaf</tissue>
    </source>
</reference>
<name>A0A9J5WKA0_SOLCO</name>
<dbReference type="AlphaFoldDB" id="A0A9J5WKA0"/>
<comment type="caution">
    <text evidence="1">The sequence shown here is derived from an EMBL/GenBank/DDBJ whole genome shotgun (WGS) entry which is preliminary data.</text>
</comment>
<evidence type="ECO:0000313" key="2">
    <source>
        <dbReference type="Proteomes" id="UP000824120"/>
    </source>
</evidence>
<keyword evidence="2" id="KW-1185">Reference proteome</keyword>
<sequence>MELIFTCIKHSVLRVSYIAYSLEEFNDHFLEFKDKFPEAPIILEHEVSFRKWNREHFPGTGHDVMTTNIAESLNAMLIDEREYHVASIFNLIVKRFGELFRERHIYVLKSKANKMVLAAERIIRKK</sequence>
<accession>A0A9J5WKA0</accession>
<organism evidence="1 2">
    <name type="scientific">Solanum commersonii</name>
    <name type="common">Commerson's wild potato</name>
    <name type="synonym">Commerson's nightshade</name>
    <dbReference type="NCBI Taxonomy" id="4109"/>
    <lineage>
        <taxon>Eukaryota</taxon>
        <taxon>Viridiplantae</taxon>
        <taxon>Streptophyta</taxon>
        <taxon>Embryophyta</taxon>
        <taxon>Tracheophyta</taxon>
        <taxon>Spermatophyta</taxon>
        <taxon>Magnoliopsida</taxon>
        <taxon>eudicotyledons</taxon>
        <taxon>Gunneridae</taxon>
        <taxon>Pentapetalae</taxon>
        <taxon>asterids</taxon>
        <taxon>lamiids</taxon>
        <taxon>Solanales</taxon>
        <taxon>Solanaceae</taxon>
        <taxon>Solanoideae</taxon>
        <taxon>Solaneae</taxon>
        <taxon>Solanum</taxon>
    </lineage>
</organism>
<gene>
    <name evidence="1" type="ORF">H5410_055947</name>
</gene>
<dbReference type="OrthoDB" id="1302661at2759"/>
<dbReference type="Proteomes" id="UP000824120">
    <property type="component" value="Chromosome 11"/>
</dbReference>
<proteinExistence type="predicted"/>